<evidence type="ECO:0000256" key="9">
    <source>
        <dbReference type="ARBA" id="ARBA00023136"/>
    </source>
</evidence>
<feature type="coiled-coil region" evidence="11">
    <location>
        <begin position="19"/>
        <end position="46"/>
    </location>
</feature>
<keyword evidence="6" id="KW-0145">Chemotaxis</keyword>
<evidence type="ECO:0000256" key="2">
    <source>
        <dbReference type="ARBA" id="ARBA00010004"/>
    </source>
</evidence>
<dbReference type="NCBIfam" id="TIGR02473">
    <property type="entry name" value="flagell_FliJ"/>
    <property type="match status" value="1"/>
</dbReference>
<evidence type="ECO:0000256" key="8">
    <source>
        <dbReference type="ARBA" id="ARBA00022927"/>
    </source>
</evidence>
<keyword evidence="5" id="KW-1003">Cell membrane</keyword>
<evidence type="ECO:0000256" key="5">
    <source>
        <dbReference type="ARBA" id="ARBA00022475"/>
    </source>
</evidence>
<dbReference type="Gene3D" id="1.10.287.1700">
    <property type="match status" value="1"/>
</dbReference>
<keyword evidence="11" id="KW-0175">Coiled coil</keyword>
<keyword evidence="13" id="KW-1185">Reference proteome</keyword>
<evidence type="ECO:0000256" key="11">
    <source>
        <dbReference type="SAM" id="Coils"/>
    </source>
</evidence>
<keyword evidence="9" id="KW-0472">Membrane</keyword>
<keyword evidence="4" id="KW-0813">Transport</keyword>
<evidence type="ECO:0000313" key="13">
    <source>
        <dbReference type="Proteomes" id="UP000609651"/>
    </source>
</evidence>
<dbReference type="InterPro" id="IPR012823">
    <property type="entry name" value="Flagell_FliJ"/>
</dbReference>
<sequence>MTRFRFRFAVVLKARERTRDSARAALADALRTLNDAEQSRRETLAQMKADSAELAAATAGGRVDAADWIARRRHFSVLDADRSAGDAKVADAAIAVATARTALVAADRDVAALETLRDRDRDAHRHAELAAEQRASEDLFTASAAAESFGETALH</sequence>
<keyword evidence="7" id="KW-1005">Bacterial flagellum biogenesis</keyword>
<organism evidence="12 13">
    <name type="scientific">Alienimonas chondri</name>
    <dbReference type="NCBI Taxonomy" id="2681879"/>
    <lineage>
        <taxon>Bacteria</taxon>
        <taxon>Pseudomonadati</taxon>
        <taxon>Planctomycetota</taxon>
        <taxon>Planctomycetia</taxon>
        <taxon>Planctomycetales</taxon>
        <taxon>Planctomycetaceae</taxon>
        <taxon>Alienimonas</taxon>
    </lineage>
</organism>
<evidence type="ECO:0000256" key="10">
    <source>
        <dbReference type="ARBA" id="ARBA00023225"/>
    </source>
</evidence>
<evidence type="ECO:0000256" key="1">
    <source>
        <dbReference type="ARBA" id="ARBA00004413"/>
    </source>
</evidence>
<evidence type="ECO:0000256" key="6">
    <source>
        <dbReference type="ARBA" id="ARBA00022500"/>
    </source>
</evidence>
<comment type="caution">
    <text evidence="12">The sequence shown here is derived from an EMBL/GenBank/DDBJ whole genome shotgun (WGS) entry which is preliminary data.</text>
</comment>
<dbReference type="InterPro" id="IPR053716">
    <property type="entry name" value="Flag_assembly_chemotaxis_eff"/>
</dbReference>
<keyword evidence="10" id="KW-1006">Bacterial flagellum protein export</keyword>
<dbReference type="Pfam" id="PF02050">
    <property type="entry name" value="FliJ"/>
    <property type="match status" value="1"/>
</dbReference>
<proteinExistence type="inferred from homology"/>
<evidence type="ECO:0000313" key="12">
    <source>
        <dbReference type="EMBL" id="NNJ26992.1"/>
    </source>
</evidence>
<name>A0ABX1VGM7_9PLAN</name>
<comment type="subcellular location">
    <subcellularLocation>
        <location evidence="1">Cell membrane</location>
        <topology evidence="1">Peripheral membrane protein</topology>
        <orientation evidence="1">Cytoplasmic side</orientation>
    </subcellularLocation>
</comment>
<comment type="similarity">
    <text evidence="2">Belongs to the FliJ family.</text>
</comment>
<gene>
    <name evidence="12" type="ORF">LzC2_30890</name>
</gene>
<evidence type="ECO:0000256" key="4">
    <source>
        <dbReference type="ARBA" id="ARBA00022448"/>
    </source>
</evidence>
<reference evidence="12 13" key="1">
    <citation type="journal article" date="2020" name="Syst. Appl. Microbiol.">
        <title>Alienimonas chondri sp. nov., a novel planctomycete isolated from the biofilm of the red alga Chondrus crispus.</title>
        <authorList>
            <person name="Vitorino I."/>
            <person name="Albuquerque L."/>
            <person name="Wiegand S."/>
            <person name="Kallscheuer N."/>
            <person name="da Costa M.S."/>
            <person name="Lobo-da-Cunha A."/>
            <person name="Jogler C."/>
            <person name="Lage O.M."/>
        </authorList>
    </citation>
    <scope>NUCLEOTIDE SEQUENCE [LARGE SCALE GENOMIC DNA]</scope>
    <source>
        <strain evidence="12 13">LzC2</strain>
    </source>
</reference>
<evidence type="ECO:0000256" key="3">
    <source>
        <dbReference type="ARBA" id="ARBA00020392"/>
    </source>
</evidence>
<keyword evidence="8" id="KW-0653">Protein transport</keyword>
<accession>A0ABX1VGM7</accession>
<protein>
    <recommendedName>
        <fullName evidence="3">Flagellar FliJ protein</fullName>
    </recommendedName>
</protein>
<dbReference type="RefSeq" id="WP_171188562.1">
    <property type="nucleotide sequence ID" value="NZ_WTPX01000113.1"/>
</dbReference>
<dbReference type="EMBL" id="WTPX01000113">
    <property type="protein sequence ID" value="NNJ26992.1"/>
    <property type="molecule type" value="Genomic_DNA"/>
</dbReference>
<evidence type="ECO:0000256" key="7">
    <source>
        <dbReference type="ARBA" id="ARBA00022795"/>
    </source>
</evidence>
<dbReference type="Proteomes" id="UP000609651">
    <property type="component" value="Unassembled WGS sequence"/>
</dbReference>